<dbReference type="InterPro" id="IPR036314">
    <property type="entry name" value="SOD_C_sf"/>
</dbReference>
<dbReference type="GO" id="GO:0004784">
    <property type="term" value="F:superoxide dismutase activity"/>
    <property type="evidence" value="ECO:0007669"/>
    <property type="project" value="UniProtKB-EC"/>
</dbReference>
<organism evidence="11 12">
    <name type="scientific">Halogeometricum rufum</name>
    <dbReference type="NCBI Taxonomy" id="553469"/>
    <lineage>
        <taxon>Archaea</taxon>
        <taxon>Methanobacteriati</taxon>
        <taxon>Methanobacteriota</taxon>
        <taxon>Stenosarchaea group</taxon>
        <taxon>Halobacteria</taxon>
        <taxon>Halobacteriales</taxon>
        <taxon>Haloferacaceae</taxon>
        <taxon>Halogeometricum</taxon>
    </lineage>
</organism>
<dbReference type="GO" id="GO:0046872">
    <property type="term" value="F:metal ion binding"/>
    <property type="evidence" value="ECO:0007669"/>
    <property type="project" value="UniProtKB-KW"/>
</dbReference>
<dbReference type="OrthoDB" id="32917at2157"/>
<dbReference type="InterPro" id="IPR019831">
    <property type="entry name" value="Mn/Fe_SOD_N"/>
</dbReference>
<dbReference type="SUPFAM" id="SSF46609">
    <property type="entry name" value="Fe,Mn superoxide dismutase (SOD), N-terminal domain"/>
    <property type="match status" value="1"/>
</dbReference>
<dbReference type="InterPro" id="IPR019833">
    <property type="entry name" value="Mn/Fe_SOD_BS"/>
</dbReference>
<dbReference type="InterPro" id="IPR019832">
    <property type="entry name" value="Mn/Fe_SOD_C"/>
</dbReference>
<dbReference type="InterPro" id="IPR050265">
    <property type="entry name" value="Fe/Mn_Superoxide_Dismutase"/>
</dbReference>
<dbReference type="PROSITE" id="PS51318">
    <property type="entry name" value="TAT"/>
    <property type="match status" value="1"/>
</dbReference>
<dbReference type="RefSeq" id="WP_089803967.1">
    <property type="nucleotide sequence ID" value="NZ_FOYT01000001.1"/>
</dbReference>
<dbReference type="SUPFAM" id="SSF54719">
    <property type="entry name" value="Fe,Mn superoxide dismutase (SOD), C-terminal domain"/>
    <property type="match status" value="1"/>
</dbReference>
<feature type="domain" description="Manganese/iron superoxide dismutase N-terminal" evidence="9">
    <location>
        <begin position="51"/>
        <end position="131"/>
    </location>
</feature>
<dbReference type="PANTHER" id="PTHR11404:SF6">
    <property type="entry name" value="SUPEROXIDE DISMUTASE [MN], MITOCHONDRIAL"/>
    <property type="match status" value="1"/>
</dbReference>
<dbReference type="PROSITE" id="PS00088">
    <property type="entry name" value="SOD_MN"/>
    <property type="match status" value="1"/>
</dbReference>
<gene>
    <name evidence="11" type="ORF">SAMN04487947_0294</name>
</gene>
<comment type="similarity">
    <text evidence="2 7">Belongs to the iron/manganese superoxide dismutase family.</text>
</comment>
<comment type="cofactor">
    <cofactor evidence="1">
        <name>Mn(2+)</name>
        <dbReference type="ChEBI" id="CHEBI:29035"/>
    </cofactor>
</comment>
<dbReference type="PANTHER" id="PTHR11404">
    <property type="entry name" value="SUPEROXIDE DISMUTASE 2"/>
    <property type="match status" value="1"/>
</dbReference>
<proteinExistence type="inferred from homology"/>
<keyword evidence="4 7" id="KW-0479">Metal-binding</keyword>
<evidence type="ECO:0000256" key="1">
    <source>
        <dbReference type="ARBA" id="ARBA00001936"/>
    </source>
</evidence>
<evidence type="ECO:0000313" key="11">
    <source>
        <dbReference type="EMBL" id="SFR35282.1"/>
    </source>
</evidence>
<evidence type="ECO:0000256" key="6">
    <source>
        <dbReference type="ARBA" id="ARBA00023211"/>
    </source>
</evidence>
<evidence type="ECO:0000256" key="5">
    <source>
        <dbReference type="ARBA" id="ARBA00023002"/>
    </source>
</evidence>
<dbReference type="FunFam" id="3.55.40.20:FF:000004">
    <property type="entry name" value="Superoxide dismutase [Fe]"/>
    <property type="match status" value="1"/>
</dbReference>
<dbReference type="EMBL" id="FOYT01000001">
    <property type="protein sequence ID" value="SFR35282.1"/>
    <property type="molecule type" value="Genomic_DNA"/>
</dbReference>
<evidence type="ECO:0000256" key="2">
    <source>
        <dbReference type="ARBA" id="ARBA00008714"/>
    </source>
</evidence>
<dbReference type="Pfam" id="PF00081">
    <property type="entry name" value="Sod_Fe_N"/>
    <property type="match status" value="1"/>
</dbReference>
<accession>A0A1I6FZC6</accession>
<feature type="region of interest" description="Disordered" evidence="8">
    <location>
        <begin position="35"/>
        <end position="54"/>
    </location>
</feature>
<evidence type="ECO:0000259" key="9">
    <source>
        <dbReference type="Pfam" id="PF00081"/>
    </source>
</evidence>
<keyword evidence="5 7" id="KW-0560">Oxidoreductase</keyword>
<evidence type="ECO:0000313" key="12">
    <source>
        <dbReference type="Proteomes" id="UP000198531"/>
    </source>
</evidence>
<dbReference type="InterPro" id="IPR001189">
    <property type="entry name" value="Mn/Fe_SOD"/>
</dbReference>
<evidence type="ECO:0000256" key="3">
    <source>
        <dbReference type="ARBA" id="ARBA00012682"/>
    </source>
</evidence>
<dbReference type="InterPro" id="IPR006311">
    <property type="entry name" value="TAT_signal"/>
</dbReference>
<dbReference type="Gene3D" id="3.55.40.20">
    <property type="entry name" value="Iron/manganese superoxide dismutase, C-terminal domain"/>
    <property type="match status" value="1"/>
</dbReference>
<evidence type="ECO:0000256" key="7">
    <source>
        <dbReference type="RuleBase" id="RU000414"/>
    </source>
</evidence>
<dbReference type="AlphaFoldDB" id="A0A1I6FZC6"/>
<evidence type="ECO:0000259" key="10">
    <source>
        <dbReference type="Pfam" id="PF02777"/>
    </source>
</evidence>
<dbReference type="Proteomes" id="UP000198531">
    <property type="component" value="Unassembled WGS sequence"/>
</dbReference>
<feature type="domain" description="Manganese/iron superoxide dismutase C-terminal" evidence="10">
    <location>
        <begin position="138"/>
        <end position="240"/>
    </location>
</feature>
<evidence type="ECO:0000256" key="8">
    <source>
        <dbReference type="SAM" id="MobiDB-lite"/>
    </source>
</evidence>
<sequence length="253" mass="27739">MTDGPPPESDSGTNFGRRTVLQGLGAAAGTTLLGSGVASATESDDGDGPPYELPPLPYDYDALEPHVDARIMELHHDSHHQGYVDGANAAVERLAEMRASGDYDRIKHVERDLSFDLSGHVLHSIFWENMSPDGGGRPRGSLGDRITADFGSFERMREQFSAAASSVEGSGWGALLYDHRSDSLLVTQVEDHNDLAVQGGTPILVLDVWEHAYYLQYENRRSEYVDAFWNVVDWADVKERYEAARGATLLGES</sequence>
<name>A0A1I6FZC6_9EURY</name>
<protein>
    <recommendedName>
        <fullName evidence="3 7">Superoxide dismutase</fullName>
        <ecNumber evidence="3 7">1.15.1.1</ecNumber>
    </recommendedName>
</protein>
<comment type="catalytic activity">
    <reaction evidence="7">
        <text>2 superoxide + 2 H(+) = H2O2 + O2</text>
        <dbReference type="Rhea" id="RHEA:20696"/>
        <dbReference type="ChEBI" id="CHEBI:15378"/>
        <dbReference type="ChEBI" id="CHEBI:15379"/>
        <dbReference type="ChEBI" id="CHEBI:16240"/>
        <dbReference type="ChEBI" id="CHEBI:18421"/>
        <dbReference type="EC" id="1.15.1.1"/>
    </reaction>
</comment>
<dbReference type="PRINTS" id="PR01703">
    <property type="entry name" value="MNSODISMTASE"/>
</dbReference>
<comment type="function">
    <text evidence="7">Destroys radicals which are normally produced within the cells and which are toxic to biological systems.</text>
</comment>
<dbReference type="Pfam" id="PF02777">
    <property type="entry name" value="Sod_Fe_C"/>
    <property type="match status" value="1"/>
</dbReference>
<keyword evidence="12" id="KW-1185">Reference proteome</keyword>
<dbReference type="EC" id="1.15.1.1" evidence="3 7"/>
<reference evidence="12" key="1">
    <citation type="submission" date="2016-10" db="EMBL/GenBank/DDBJ databases">
        <authorList>
            <person name="Varghese N."/>
            <person name="Submissions S."/>
        </authorList>
    </citation>
    <scope>NUCLEOTIDE SEQUENCE [LARGE SCALE GENOMIC DNA]</scope>
    <source>
        <strain evidence="12">CGMCC 1.7736</strain>
    </source>
</reference>
<dbReference type="Gene3D" id="1.10.287.990">
    <property type="entry name" value="Fe,Mn superoxide dismutase (SOD) domain"/>
    <property type="match status" value="1"/>
</dbReference>
<dbReference type="STRING" id="553469.SAMN04487947_0294"/>
<dbReference type="InterPro" id="IPR036324">
    <property type="entry name" value="Mn/Fe_SOD_N_sf"/>
</dbReference>
<keyword evidence="6" id="KW-0464">Manganese</keyword>
<dbReference type="FunFam" id="1.10.287.990:FF:000001">
    <property type="entry name" value="Superoxide dismutase"/>
    <property type="match status" value="1"/>
</dbReference>
<evidence type="ECO:0000256" key="4">
    <source>
        <dbReference type="ARBA" id="ARBA00022723"/>
    </source>
</evidence>